<evidence type="ECO:0000313" key="3">
    <source>
        <dbReference type="Proteomes" id="UP000318529"/>
    </source>
</evidence>
<dbReference type="Proteomes" id="UP000318529">
    <property type="component" value="Unassembled WGS sequence"/>
</dbReference>
<sequence length="44" mass="4661">MAERQAVVRGVLRLFRPPSRAPSVVGPAPDDPSRRYSAAIASGV</sequence>
<organism evidence="2 3">
    <name type="scientific">Azospirillum brasilense</name>
    <dbReference type="NCBI Taxonomy" id="192"/>
    <lineage>
        <taxon>Bacteria</taxon>
        <taxon>Pseudomonadati</taxon>
        <taxon>Pseudomonadota</taxon>
        <taxon>Alphaproteobacteria</taxon>
        <taxon>Rhodospirillales</taxon>
        <taxon>Azospirillaceae</taxon>
        <taxon>Azospirillum</taxon>
    </lineage>
</organism>
<evidence type="ECO:0000256" key="1">
    <source>
        <dbReference type="SAM" id="MobiDB-lite"/>
    </source>
</evidence>
<reference evidence="2 3" key="1">
    <citation type="submission" date="2019-06" db="EMBL/GenBank/DDBJ databases">
        <title>Genomic Encyclopedia of Type Strains, Phase IV (KMG-V): Genome sequencing to study the core and pangenomes of soil and plant-associated prokaryotes.</title>
        <authorList>
            <person name="Whitman W."/>
        </authorList>
    </citation>
    <scope>NUCLEOTIDE SEQUENCE [LARGE SCALE GENOMIC DNA]</scope>
    <source>
        <strain evidence="2 3">BR 11650</strain>
    </source>
</reference>
<gene>
    <name evidence="2" type="ORF">FBZ83_11957</name>
</gene>
<protein>
    <submittedName>
        <fullName evidence="2">Uncharacterized protein</fullName>
    </submittedName>
</protein>
<accession>A0A560BUX2</accession>
<feature type="region of interest" description="Disordered" evidence="1">
    <location>
        <begin position="18"/>
        <end position="44"/>
    </location>
</feature>
<evidence type="ECO:0000313" key="2">
    <source>
        <dbReference type="EMBL" id="TWA76406.1"/>
    </source>
</evidence>
<name>A0A560BUX2_AZOBR</name>
<comment type="caution">
    <text evidence="2">The sequence shown here is derived from an EMBL/GenBank/DDBJ whole genome shotgun (WGS) entry which is preliminary data.</text>
</comment>
<dbReference type="EMBL" id="VITH01000019">
    <property type="protein sequence ID" value="TWA76406.1"/>
    <property type="molecule type" value="Genomic_DNA"/>
</dbReference>
<proteinExistence type="predicted"/>
<dbReference type="AlphaFoldDB" id="A0A560BUX2"/>